<dbReference type="AlphaFoldDB" id="A0A162C7D6"/>
<feature type="signal peptide" evidence="1">
    <location>
        <begin position="1"/>
        <end position="18"/>
    </location>
</feature>
<sequence>MKMLIHILLLKLSFSSVANDQVLKFVEDNCSTNSVDTLLVVKIITHESKAYYKGKPQPWPWTLNVNGKGYWFDSYQEALIKANSALKNKVSKLGIGLGQIEWKFHKHRFDGGLAQALKPKENIKVVCSILNEGRKAGIENSFELAAYYHRPIRDQIAFDYAEKVFK</sequence>
<organism evidence="2 3">
    <name type="scientific">Pseudoalteromonas luteoviolacea S4060-1</name>
    <dbReference type="NCBI Taxonomy" id="1365257"/>
    <lineage>
        <taxon>Bacteria</taxon>
        <taxon>Pseudomonadati</taxon>
        <taxon>Pseudomonadota</taxon>
        <taxon>Gammaproteobacteria</taxon>
        <taxon>Alteromonadales</taxon>
        <taxon>Pseudoalteromonadaceae</taxon>
        <taxon>Pseudoalteromonas</taxon>
    </lineage>
</organism>
<evidence type="ECO:0000313" key="2">
    <source>
        <dbReference type="EMBL" id="KZN63373.1"/>
    </source>
</evidence>
<keyword evidence="1" id="KW-0732">Signal</keyword>
<gene>
    <name evidence="2" type="ORF">N478_03730</name>
</gene>
<evidence type="ECO:0008006" key="4">
    <source>
        <dbReference type="Google" id="ProtNLM"/>
    </source>
</evidence>
<evidence type="ECO:0000256" key="1">
    <source>
        <dbReference type="SAM" id="SignalP"/>
    </source>
</evidence>
<comment type="caution">
    <text evidence="2">The sequence shown here is derived from an EMBL/GenBank/DDBJ whole genome shotgun (WGS) entry which is preliminary data.</text>
</comment>
<feature type="chain" id="PRO_5007833300" description="Transglycosylase SLT domain-containing protein" evidence="1">
    <location>
        <begin position="19"/>
        <end position="166"/>
    </location>
</feature>
<protein>
    <recommendedName>
        <fullName evidence="4">Transglycosylase SLT domain-containing protein</fullName>
    </recommendedName>
</protein>
<dbReference type="Proteomes" id="UP000076661">
    <property type="component" value="Unassembled WGS sequence"/>
</dbReference>
<name>A0A162C7D6_9GAMM</name>
<proteinExistence type="predicted"/>
<reference evidence="2 3" key="1">
    <citation type="submission" date="2013-07" db="EMBL/GenBank/DDBJ databases">
        <title>Comparative Genomic and Metabolomic Analysis of Twelve Strains of Pseudoalteromonas luteoviolacea.</title>
        <authorList>
            <person name="Vynne N.G."/>
            <person name="Mansson M."/>
            <person name="Gram L."/>
        </authorList>
    </citation>
    <scope>NUCLEOTIDE SEQUENCE [LARGE SCALE GENOMIC DNA]</scope>
    <source>
        <strain evidence="2 3">S4060-1</strain>
    </source>
</reference>
<dbReference type="EMBL" id="AUXX01000034">
    <property type="protein sequence ID" value="KZN63373.1"/>
    <property type="molecule type" value="Genomic_DNA"/>
</dbReference>
<evidence type="ECO:0000313" key="3">
    <source>
        <dbReference type="Proteomes" id="UP000076661"/>
    </source>
</evidence>
<accession>A0A162C7D6</accession>